<name>A0A2N9F3L5_FAGSY</name>
<sequence length="242" mass="27303">MKLPSPNLTDQTCYASIGFGFDAKNNDFKVVRLVSIFKGFDFEKDQPPAVEVFSLATGEWRMVTASLPPICLLHGCEPQAFVNGALHWLACKRSAGFKIHSFILVFDLEDEVFCEIQLPNISSELQYSVAVYGNYFVLLQTERLLCGGFQKLWLMEEYGVVSSWVKLLNCAFCLGEGIPRAIGFRRNGKFVFDFNQEEHVSEEFETQEIKDLLFTPCLCTLGDSYVESLVLLDKPANTAVTY</sequence>
<dbReference type="Pfam" id="PF07734">
    <property type="entry name" value="FBA_1"/>
    <property type="match status" value="1"/>
</dbReference>
<dbReference type="InterPro" id="IPR006527">
    <property type="entry name" value="F-box-assoc_dom_typ1"/>
</dbReference>
<evidence type="ECO:0000259" key="1">
    <source>
        <dbReference type="Pfam" id="PF07734"/>
    </source>
</evidence>
<protein>
    <recommendedName>
        <fullName evidence="1">F-box associated beta-propeller type 1 domain-containing protein</fullName>
    </recommendedName>
</protein>
<accession>A0A2N9F3L5</accession>
<dbReference type="NCBIfam" id="TIGR01640">
    <property type="entry name" value="F_box_assoc_1"/>
    <property type="match status" value="1"/>
</dbReference>
<dbReference type="InterPro" id="IPR050796">
    <property type="entry name" value="SCF_F-box_component"/>
</dbReference>
<gene>
    <name evidence="2" type="ORF">FSB_LOCUS9604</name>
</gene>
<dbReference type="AlphaFoldDB" id="A0A2N9F3L5"/>
<dbReference type="EMBL" id="OIVN01000534">
    <property type="protein sequence ID" value="SPC81722.1"/>
    <property type="molecule type" value="Genomic_DNA"/>
</dbReference>
<feature type="domain" description="F-box associated beta-propeller type 1" evidence="1">
    <location>
        <begin position="11"/>
        <end position="196"/>
    </location>
</feature>
<evidence type="ECO:0000313" key="2">
    <source>
        <dbReference type="EMBL" id="SPC81722.1"/>
    </source>
</evidence>
<organism evidence="2">
    <name type="scientific">Fagus sylvatica</name>
    <name type="common">Beechnut</name>
    <dbReference type="NCBI Taxonomy" id="28930"/>
    <lineage>
        <taxon>Eukaryota</taxon>
        <taxon>Viridiplantae</taxon>
        <taxon>Streptophyta</taxon>
        <taxon>Embryophyta</taxon>
        <taxon>Tracheophyta</taxon>
        <taxon>Spermatophyta</taxon>
        <taxon>Magnoliopsida</taxon>
        <taxon>eudicotyledons</taxon>
        <taxon>Gunneridae</taxon>
        <taxon>Pentapetalae</taxon>
        <taxon>rosids</taxon>
        <taxon>fabids</taxon>
        <taxon>Fagales</taxon>
        <taxon>Fagaceae</taxon>
        <taxon>Fagus</taxon>
    </lineage>
</organism>
<proteinExistence type="predicted"/>
<reference evidence="2" key="1">
    <citation type="submission" date="2018-02" db="EMBL/GenBank/DDBJ databases">
        <authorList>
            <person name="Cohen D.B."/>
            <person name="Kent A.D."/>
        </authorList>
    </citation>
    <scope>NUCLEOTIDE SEQUENCE</scope>
</reference>
<dbReference type="PANTHER" id="PTHR31672:SF13">
    <property type="entry name" value="F-BOX PROTEIN CPR30-LIKE"/>
    <property type="match status" value="1"/>
</dbReference>
<dbReference type="PANTHER" id="PTHR31672">
    <property type="entry name" value="BNACNNG10540D PROTEIN"/>
    <property type="match status" value="1"/>
</dbReference>
<dbReference type="InterPro" id="IPR017451">
    <property type="entry name" value="F-box-assoc_interact_dom"/>
</dbReference>